<sequence>METFWWGSTELKKTIHWCSWAKLCESKDSGDMGFRDLSLFNQAMLAKQSWRLVKNPNSLAARVIRERYYPVSNFLQVDHYASGSFVWRSLLWGCELLEAGSRWRIGTRSSVSIYSDRWIPRPHSFRIQSQSILGFDATVRCLISPSGSWNDTLIRASFPLEEAEFMSMGQVKRPKILEQD</sequence>
<comment type="caution">
    <text evidence="1">The sequence shown here is derived from an EMBL/GenBank/DDBJ whole genome shotgun (WGS) entry which is preliminary data.</text>
</comment>
<dbReference type="PANTHER" id="PTHR33116:SF86">
    <property type="entry name" value="REVERSE TRANSCRIPTASE DOMAIN-CONTAINING PROTEIN"/>
    <property type="match status" value="1"/>
</dbReference>
<dbReference type="AlphaFoldDB" id="A0AAE0AUA7"/>
<dbReference type="Proteomes" id="UP001281410">
    <property type="component" value="Unassembled WGS sequence"/>
</dbReference>
<dbReference type="PANTHER" id="PTHR33116">
    <property type="entry name" value="REVERSE TRANSCRIPTASE ZINC-BINDING DOMAIN-CONTAINING PROTEIN-RELATED-RELATED"/>
    <property type="match status" value="1"/>
</dbReference>
<reference evidence="1" key="1">
    <citation type="journal article" date="2023" name="Plant J.">
        <title>Genome sequences and population genomics provide insights into the demographic history, inbreeding, and mutation load of two 'living fossil' tree species of Dipteronia.</title>
        <authorList>
            <person name="Feng Y."/>
            <person name="Comes H.P."/>
            <person name="Chen J."/>
            <person name="Zhu S."/>
            <person name="Lu R."/>
            <person name="Zhang X."/>
            <person name="Li P."/>
            <person name="Qiu J."/>
            <person name="Olsen K.M."/>
            <person name="Qiu Y."/>
        </authorList>
    </citation>
    <scope>NUCLEOTIDE SEQUENCE</scope>
    <source>
        <strain evidence="1">NBL</strain>
    </source>
</reference>
<dbReference type="EMBL" id="JANJYJ010000003">
    <property type="protein sequence ID" value="KAK3224252.1"/>
    <property type="molecule type" value="Genomic_DNA"/>
</dbReference>
<accession>A0AAE0AUA7</accession>
<gene>
    <name evidence="1" type="ORF">Dsin_011277</name>
</gene>
<name>A0AAE0AUA7_9ROSI</name>
<proteinExistence type="predicted"/>
<evidence type="ECO:0000313" key="2">
    <source>
        <dbReference type="Proteomes" id="UP001281410"/>
    </source>
</evidence>
<protein>
    <submittedName>
        <fullName evidence="1">Uncharacterized protein</fullName>
    </submittedName>
</protein>
<keyword evidence="2" id="KW-1185">Reference proteome</keyword>
<organism evidence="1 2">
    <name type="scientific">Dipteronia sinensis</name>
    <dbReference type="NCBI Taxonomy" id="43782"/>
    <lineage>
        <taxon>Eukaryota</taxon>
        <taxon>Viridiplantae</taxon>
        <taxon>Streptophyta</taxon>
        <taxon>Embryophyta</taxon>
        <taxon>Tracheophyta</taxon>
        <taxon>Spermatophyta</taxon>
        <taxon>Magnoliopsida</taxon>
        <taxon>eudicotyledons</taxon>
        <taxon>Gunneridae</taxon>
        <taxon>Pentapetalae</taxon>
        <taxon>rosids</taxon>
        <taxon>malvids</taxon>
        <taxon>Sapindales</taxon>
        <taxon>Sapindaceae</taxon>
        <taxon>Hippocastanoideae</taxon>
        <taxon>Acereae</taxon>
        <taxon>Dipteronia</taxon>
    </lineage>
</organism>
<evidence type="ECO:0000313" key="1">
    <source>
        <dbReference type="EMBL" id="KAK3224252.1"/>
    </source>
</evidence>